<protein>
    <submittedName>
        <fullName evidence="1">Uncharacterized protein</fullName>
    </submittedName>
</protein>
<comment type="caution">
    <text evidence="1">The sequence shown here is derived from an EMBL/GenBank/DDBJ whole genome shotgun (WGS) entry which is preliminary data.</text>
</comment>
<dbReference type="Proteomes" id="UP001054252">
    <property type="component" value="Unassembled WGS sequence"/>
</dbReference>
<evidence type="ECO:0000313" key="2">
    <source>
        <dbReference type="Proteomes" id="UP001054252"/>
    </source>
</evidence>
<organism evidence="1 2">
    <name type="scientific">Rubroshorea leprosula</name>
    <dbReference type="NCBI Taxonomy" id="152421"/>
    <lineage>
        <taxon>Eukaryota</taxon>
        <taxon>Viridiplantae</taxon>
        <taxon>Streptophyta</taxon>
        <taxon>Embryophyta</taxon>
        <taxon>Tracheophyta</taxon>
        <taxon>Spermatophyta</taxon>
        <taxon>Magnoliopsida</taxon>
        <taxon>eudicotyledons</taxon>
        <taxon>Gunneridae</taxon>
        <taxon>Pentapetalae</taxon>
        <taxon>rosids</taxon>
        <taxon>malvids</taxon>
        <taxon>Malvales</taxon>
        <taxon>Dipterocarpaceae</taxon>
        <taxon>Rubroshorea</taxon>
    </lineage>
</organism>
<sequence length="80" mass="9354">MAMSTISLLSVYTQRSPELTLFRLSRQKGHDCDLVRLKFIGINIYDNEKHRMSKKKIAQLAVAILRMEGIKKYLRIFTKP</sequence>
<name>A0AAV5M7M4_9ROSI</name>
<accession>A0AAV5M7M4</accession>
<reference evidence="1 2" key="1">
    <citation type="journal article" date="2021" name="Commun. Biol.">
        <title>The genome of Shorea leprosula (Dipterocarpaceae) highlights the ecological relevance of drought in aseasonal tropical rainforests.</title>
        <authorList>
            <person name="Ng K.K.S."/>
            <person name="Kobayashi M.J."/>
            <person name="Fawcett J.A."/>
            <person name="Hatakeyama M."/>
            <person name="Paape T."/>
            <person name="Ng C.H."/>
            <person name="Ang C.C."/>
            <person name="Tnah L.H."/>
            <person name="Lee C.T."/>
            <person name="Nishiyama T."/>
            <person name="Sese J."/>
            <person name="O'Brien M.J."/>
            <person name="Copetti D."/>
            <person name="Mohd Noor M.I."/>
            <person name="Ong R.C."/>
            <person name="Putra M."/>
            <person name="Sireger I.Z."/>
            <person name="Indrioko S."/>
            <person name="Kosugi Y."/>
            <person name="Izuno A."/>
            <person name="Isagi Y."/>
            <person name="Lee S.L."/>
            <person name="Shimizu K.K."/>
        </authorList>
    </citation>
    <scope>NUCLEOTIDE SEQUENCE [LARGE SCALE GENOMIC DNA]</scope>
    <source>
        <strain evidence="1">214</strain>
    </source>
</reference>
<proteinExistence type="predicted"/>
<dbReference type="EMBL" id="BPVZ01000199">
    <property type="protein sequence ID" value="GKV45835.1"/>
    <property type="molecule type" value="Genomic_DNA"/>
</dbReference>
<gene>
    <name evidence="1" type="ORF">SLEP1_g52874</name>
</gene>
<evidence type="ECO:0000313" key="1">
    <source>
        <dbReference type="EMBL" id="GKV45835.1"/>
    </source>
</evidence>
<dbReference type="AlphaFoldDB" id="A0AAV5M7M4"/>
<keyword evidence="2" id="KW-1185">Reference proteome</keyword>